<evidence type="ECO:0000313" key="1">
    <source>
        <dbReference type="EMBL" id="MBB3988185.1"/>
    </source>
</evidence>
<dbReference type="Pfam" id="PF02566">
    <property type="entry name" value="OsmC"/>
    <property type="match status" value="1"/>
</dbReference>
<dbReference type="Proteomes" id="UP000541426">
    <property type="component" value="Unassembled WGS sequence"/>
</dbReference>
<dbReference type="AlphaFoldDB" id="A0A7W6DWZ9"/>
<protein>
    <submittedName>
        <fullName evidence="1">Osmotically inducible protein OsmC</fullName>
    </submittedName>
</protein>
<dbReference type="PANTHER" id="PTHR42830:SF1">
    <property type="entry name" value="OSMOTICALLY INDUCIBLE FAMILY PROTEIN"/>
    <property type="match status" value="1"/>
</dbReference>
<dbReference type="NCBIfam" id="TIGR03562">
    <property type="entry name" value="osmo_induc_OsmC"/>
    <property type="match status" value="1"/>
</dbReference>
<keyword evidence="2" id="KW-1185">Reference proteome</keyword>
<dbReference type="GO" id="GO:0004601">
    <property type="term" value="F:peroxidase activity"/>
    <property type="evidence" value="ECO:0007669"/>
    <property type="project" value="InterPro"/>
</dbReference>
<proteinExistence type="predicted"/>
<dbReference type="SUPFAM" id="SSF82784">
    <property type="entry name" value="OsmC-like"/>
    <property type="match status" value="1"/>
</dbReference>
<dbReference type="InterPro" id="IPR015946">
    <property type="entry name" value="KH_dom-like_a/b"/>
</dbReference>
<dbReference type="Gene3D" id="3.30.300.20">
    <property type="match status" value="1"/>
</dbReference>
<dbReference type="InterPro" id="IPR052707">
    <property type="entry name" value="OsmC_Ohr_Peroxiredoxin"/>
</dbReference>
<organism evidence="1 2">
    <name type="scientific">Sagittula marina</name>
    <dbReference type="NCBI Taxonomy" id="943940"/>
    <lineage>
        <taxon>Bacteria</taxon>
        <taxon>Pseudomonadati</taxon>
        <taxon>Pseudomonadota</taxon>
        <taxon>Alphaproteobacteria</taxon>
        <taxon>Rhodobacterales</taxon>
        <taxon>Roseobacteraceae</taxon>
        <taxon>Sagittula</taxon>
    </lineage>
</organism>
<name>A0A7W6DWZ9_9RHOB</name>
<dbReference type="GO" id="GO:0006979">
    <property type="term" value="P:response to oxidative stress"/>
    <property type="evidence" value="ECO:0007669"/>
    <property type="project" value="InterPro"/>
</dbReference>
<dbReference type="PANTHER" id="PTHR42830">
    <property type="entry name" value="OSMOTICALLY INDUCIBLE FAMILY PROTEIN"/>
    <property type="match status" value="1"/>
</dbReference>
<evidence type="ECO:0000313" key="2">
    <source>
        <dbReference type="Proteomes" id="UP000541426"/>
    </source>
</evidence>
<dbReference type="EMBL" id="JACIEJ010000017">
    <property type="protein sequence ID" value="MBB3988185.1"/>
    <property type="molecule type" value="Genomic_DNA"/>
</dbReference>
<dbReference type="InterPro" id="IPR036102">
    <property type="entry name" value="OsmC/Ohrsf"/>
</dbReference>
<dbReference type="RefSeq" id="WP_281374922.1">
    <property type="nucleotide sequence ID" value="NZ_BAABBZ010000016.1"/>
</dbReference>
<sequence>MIEKAGSAKWMGDLKTGKGLVSTESAALKDQPYGFNTRFEDGAGTNPEELIGAAHASCFSMALSMILGESDFVPEEISTTAKIYMDKKDGGFAVVKSHLTVAGKVPGASEEDFMKAAEAAKENCPISKLLDCEITMTATFA</sequence>
<dbReference type="InterPro" id="IPR019904">
    <property type="entry name" value="Peroxiredoxin_OsmC"/>
</dbReference>
<comment type="caution">
    <text evidence="1">The sequence shown here is derived from an EMBL/GenBank/DDBJ whole genome shotgun (WGS) entry which is preliminary data.</text>
</comment>
<accession>A0A7W6DWZ9</accession>
<dbReference type="InterPro" id="IPR003718">
    <property type="entry name" value="OsmC/Ohr_fam"/>
</dbReference>
<reference evidence="1 2" key="1">
    <citation type="submission" date="2020-08" db="EMBL/GenBank/DDBJ databases">
        <title>Genomic Encyclopedia of Type Strains, Phase IV (KMG-IV): sequencing the most valuable type-strain genomes for metagenomic binning, comparative biology and taxonomic classification.</title>
        <authorList>
            <person name="Goeker M."/>
        </authorList>
    </citation>
    <scope>NUCLEOTIDE SEQUENCE [LARGE SCALE GENOMIC DNA]</scope>
    <source>
        <strain evidence="1 2">DSM 102235</strain>
    </source>
</reference>
<gene>
    <name evidence="1" type="ORF">GGQ68_004541</name>
</gene>